<keyword evidence="4 14" id="KW-0963">Cytoplasm</keyword>
<evidence type="ECO:0000256" key="9">
    <source>
        <dbReference type="ARBA" id="ARBA00022960"/>
    </source>
</evidence>
<dbReference type="GO" id="GO:0009252">
    <property type="term" value="P:peptidoglycan biosynthetic process"/>
    <property type="evidence" value="ECO:0007669"/>
    <property type="project" value="UniProtKB-UniRule"/>
</dbReference>
<keyword evidence="6 14" id="KW-0132">Cell division</keyword>
<dbReference type="GO" id="GO:0005524">
    <property type="term" value="F:ATP binding"/>
    <property type="evidence" value="ECO:0007669"/>
    <property type="project" value="UniProtKB-UniRule"/>
</dbReference>
<organism evidence="18 19">
    <name type="scientific">Tepidimicrobium xylanilyticum</name>
    <dbReference type="NCBI Taxonomy" id="1123352"/>
    <lineage>
        <taxon>Bacteria</taxon>
        <taxon>Bacillati</taxon>
        <taxon>Bacillota</taxon>
        <taxon>Tissierellia</taxon>
        <taxon>Tissierellales</taxon>
        <taxon>Tepidimicrobiaceae</taxon>
        <taxon>Tepidimicrobium</taxon>
    </lineage>
</organism>
<dbReference type="GO" id="GO:0071555">
    <property type="term" value="P:cell wall organization"/>
    <property type="evidence" value="ECO:0007669"/>
    <property type="project" value="UniProtKB-KW"/>
</dbReference>
<evidence type="ECO:0000256" key="12">
    <source>
        <dbReference type="ARBA" id="ARBA00023316"/>
    </source>
</evidence>
<reference evidence="18 19" key="1">
    <citation type="submission" date="2016-10" db="EMBL/GenBank/DDBJ databases">
        <authorList>
            <person name="de Groot N.N."/>
        </authorList>
    </citation>
    <scope>NUCLEOTIDE SEQUENCE [LARGE SCALE GENOMIC DNA]</scope>
    <source>
        <strain evidence="18 19">DSM 23310</strain>
    </source>
</reference>
<dbReference type="AlphaFoldDB" id="A0A1H2XPT8"/>
<evidence type="ECO:0000256" key="2">
    <source>
        <dbReference type="ARBA" id="ARBA00004752"/>
    </source>
</evidence>
<evidence type="ECO:0000256" key="13">
    <source>
        <dbReference type="ARBA" id="ARBA00047833"/>
    </source>
</evidence>
<feature type="domain" description="Mur ligase C-terminal" evidence="16">
    <location>
        <begin position="319"/>
        <end position="448"/>
    </location>
</feature>
<keyword evidence="9 14" id="KW-0133">Cell shape</keyword>
<keyword evidence="11 14" id="KW-0131">Cell cycle</keyword>
<evidence type="ECO:0000256" key="11">
    <source>
        <dbReference type="ARBA" id="ARBA00023306"/>
    </source>
</evidence>
<evidence type="ECO:0000313" key="19">
    <source>
        <dbReference type="Proteomes" id="UP000198828"/>
    </source>
</evidence>
<evidence type="ECO:0000259" key="15">
    <source>
        <dbReference type="Pfam" id="PF01225"/>
    </source>
</evidence>
<dbReference type="Pfam" id="PF01225">
    <property type="entry name" value="Mur_ligase"/>
    <property type="match status" value="1"/>
</dbReference>
<accession>A0A1H2XPT8</accession>
<comment type="catalytic activity">
    <reaction evidence="13 14">
        <text>UDP-N-acetyl-alpha-D-muramate + L-alanine + ATP = UDP-N-acetyl-alpha-D-muramoyl-L-alanine + ADP + phosphate + H(+)</text>
        <dbReference type="Rhea" id="RHEA:23372"/>
        <dbReference type="ChEBI" id="CHEBI:15378"/>
        <dbReference type="ChEBI" id="CHEBI:30616"/>
        <dbReference type="ChEBI" id="CHEBI:43474"/>
        <dbReference type="ChEBI" id="CHEBI:57972"/>
        <dbReference type="ChEBI" id="CHEBI:70757"/>
        <dbReference type="ChEBI" id="CHEBI:83898"/>
        <dbReference type="ChEBI" id="CHEBI:456216"/>
        <dbReference type="EC" id="6.3.2.8"/>
    </reaction>
</comment>
<evidence type="ECO:0000256" key="3">
    <source>
        <dbReference type="ARBA" id="ARBA00012211"/>
    </source>
</evidence>
<name>A0A1H2XPT8_9FIRM</name>
<dbReference type="InterPro" id="IPR004101">
    <property type="entry name" value="Mur_ligase_C"/>
</dbReference>
<gene>
    <name evidence="14" type="primary">murC</name>
    <name evidence="18" type="ORF">SAMN05660923_01495</name>
</gene>
<dbReference type="PANTHER" id="PTHR43445:SF3">
    <property type="entry name" value="UDP-N-ACETYLMURAMATE--L-ALANINE LIGASE"/>
    <property type="match status" value="1"/>
</dbReference>
<evidence type="ECO:0000256" key="7">
    <source>
        <dbReference type="ARBA" id="ARBA00022741"/>
    </source>
</evidence>
<keyword evidence="10 14" id="KW-0573">Peptidoglycan synthesis</keyword>
<keyword evidence="19" id="KW-1185">Reference proteome</keyword>
<comment type="similarity">
    <text evidence="14">Belongs to the MurCDEF family.</text>
</comment>
<dbReference type="InterPro" id="IPR005758">
    <property type="entry name" value="UDP-N-AcMur_Ala_ligase_MurC"/>
</dbReference>
<evidence type="ECO:0000256" key="14">
    <source>
        <dbReference type="HAMAP-Rule" id="MF_00046"/>
    </source>
</evidence>
<dbReference type="InterPro" id="IPR013221">
    <property type="entry name" value="Mur_ligase_cen"/>
</dbReference>
<evidence type="ECO:0000313" key="18">
    <source>
        <dbReference type="EMBL" id="SDW94514.1"/>
    </source>
</evidence>
<dbReference type="GO" id="GO:0008360">
    <property type="term" value="P:regulation of cell shape"/>
    <property type="evidence" value="ECO:0007669"/>
    <property type="project" value="UniProtKB-KW"/>
</dbReference>
<protein>
    <recommendedName>
        <fullName evidence="3 14">UDP-N-acetylmuramate--L-alanine ligase</fullName>
        <ecNumber evidence="3 14">6.3.2.8</ecNumber>
    </recommendedName>
    <alternativeName>
        <fullName evidence="14">UDP-N-acetylmuramoyl-L-alanine synthetase</fullName>
    </alternativeName>
</protein>
<evidence type="ECO:0000256" key="8">
    <source>
        <dbReference type="ARBA" id="ARBA00022840"/>
    </source>
</evidence>
<dbReference type="GO" id="GO:0051301">
    <property type="term" value="P:cell division"/>
    <property type="evidence" value="ECO:0007669"/>
    <property type="project" value="UniProtKB-KW"/>
</dbReference>
<dbReference type="Pfam" id="PF08245">
    <property type="entry name" value="Mur_ligase_M"/>
    <property type="match status" value="1"/>
</dbReference>
<evidence type="ECO:0000256" key="5">
    <source>
        <dbReference type="ARBA" id="ARBA00022598"/>
    </source>
</evidence>
<proteinExistence type="inferred from homology"/>
<dbReference type="InterPro" id="IPR036615">
    <property type="entry name" value="Mur_ligase_C_dom_sf"/>
</dbReference>
<sequence>MFEFCIEDHKYSHIHFIGIGGISMSGLAEILLAEGYKVSGSDMNKGYILERLKNLGANIYIGHNKSHVEKADLVVYTDAISKDNEELEESLKNNIPMVDRATFLGALMKNYENSIAVSGTHGKTTTTGMIATILNRSLLKPTILLGGQLNEIGGNVKLGSKKYLVTEACEYKGNITKYFPTIAIILNMEEEHLDYFENIDHIVNTFVQYGQNIQPHGHLIINADDPNAHKVIENTKAKVITFGLNNKADLTAENISFSSEGYPRFMLNIGSESLYPVELSIMGVHNVYNALASIATGYVLGLPIDTIINSINDYKGTNRRLELKGIINGIKIIDDYAHHPTEIKASLKALRNSTKNKIWCIFQPHTYSRTKLLLENFAQSFSEADKVIIPDIYAAREQDNGLIHSTHLVDALLKNGIDAKYISSFEDIENYIINNAEKGDVVVTMGAGNIYSIGDSLLEHNKKEAI</sequence>
<evidence type="ECO:0000259" key="17">
    <source>
        <dbReference type="Pfam" id="PF08245"/>
    </source>
</evidence>
<dbReference type="SUPFAM" id="SSF53623">
    <property type="entry name" value="MurD-like peptide ligases, catalytic domain"/>
    <property type="match status" value="1"/>
</dbReference>
<dbReference type="SUPFAM" id="SSF53244">
    <property type="entry name" value="MurD-like peptide ligases, peptide-binding domain"/>
    <property type="match status" value="1"/>
</dbReference>
<evidence type="ECO:0000256" key="10">
    <source>
        <dbReference type="ARBA" id="ARBA00022984"/>
    </source>
</evidence>
<keyword evidence="8 14" id="KW-0067">ATP-binding</keyword>
<keyword evidence="7 14" id="KW-0547">Nucleotide-binding</keyword>
<feature type="domain" description="Mur ligase N-terminal catalytic" evidence="15">
    <location>
        <begin position="13"/>
        <end position="111"/>
    </location>
</feature>
<dbReference type="SUPFAM" id="SSF51984">
    <property type="entry name" value="MurCD N-terminal domain"/>
    <property type="match status" value="1"/>
</dbReference>
<dbReference type="OrthoDB" id="9804126at2"/>
<comment type="pathway">
    <text evidence="2 14">Cell wall biogenesis; peptidoglycan biosynthesis.</text>
</comment>
<dbReference type="EC" id="6.3.2.8" evidence="3 14"/>
<dbReference type="HAMAP" id="MF_00046">
    <property type="entry name" value="MurC"/>
    <property type="match status" value="1"/>
</dbReference>
<keyword evidence="5 14" id="KW-0436">Ligase</keyword>
<dbReference type="EMBL" id="FNNG01000005">
    <property type="protein sequence ID" value="SDW94514.1"/>
    <property type="molecule type" value="Genomic_DNA"/>
</dbReference>
<dbReference type="UniPathway" id="UPA00219"/>
<dbReference type="Proteomes" id="UP000198828">
    <property type="component" value="Unassembled WGS sequence"/>
</dbReference>
<dbReference type="GO" id="GO:0008763">
    <property type="term" value="F:UDP-N-acetylmuramate-L-alanine ligase activity"/>
    <property type="evidence" value="ECO:0007669"/>
    <property type="project" value="UniProtKB-UniRule"/>
</dbReference>
<evidence type="ECO:0000256" key="1">
    <source>
        <dbReference type="ARBA" id="ARBA00004496"/>
    </source>
</evidence>
<evidence type="ECO:0000256" key="6">
    <source>
        <dbReference type="ARBA" id="ARBA00022618"/>
    </source>
</evidence>
<comment type="function">
    <text evidence="14">Cell wall formation.</text>
</comment>
<dbReference type="InterPro" id="IPR000713">
    <property type="entry name" value="Mur_ligase_N"/>
</dbReference>
<dbReference type="GO" id="GO:0005737">
    <property type="term" value="C:cytoplasm"/>
    <property type="evidence" value="ECO:0007669"/>
    <property type="project" value="UniProtKB-SubCell"/>
</dbReference>
<dbReference type="Gene3D" id="3.90.190.20">
    <property type="entry name" value="Mur ligase, C-terminal domain"/>
    <property type="match status" value="1"/>
</dbReference>
<feature type="binding site" evidence="14">
    <location>
        <begin position="119"/>
        <end position="125"/>
    </location>
    <ligand>
        <name>ATP</name>
        <dbReference type="ChEBI" id="CHEBI:30616"/>
    </ligand>
</feature>
<dbReference type="PANTHER" id="PTHR43445">
    <property type="entry name" value="UDP-N-ACETYLMURAMATE--L-ALANINE LIGASE-RELATED"/>
    <property type="match status" value="1"/>
</dbReference>
<dbReference type="Pfam" id="PF02875">
    <property type="entry name" value="Mur_ligase_C"/>
    <property type="match status" value="1"/>
</dbReference>
<comment type="subcellular location">
    <subcellularLocation>
        <location evidence="1 14">Cytoplasm</location>
    </subcellularLocation>
</comment>
<evidence type="ECO:0000256" key="4">
    <source>
        <dbReference type="ARBA" id="ARBA00022490"/>
    </source>
</evidence>
<dbReference type="InterPro" id="IPR036565">
    <property type="entry name" value="Mur-like_cat_sf"/>
</dbReference>
<dbReference type="NCBIfam" id="TIGR01082">
    <property type="entry name" value="murC"/>
    <property type="match status" value="1"/>
</dbReference>
<feature type="domain" description="Mur ligase central" evidence="17">
    <location>
        <begin position="117"/>
        <end position="296"/>
    </location>
</feature>
<evidence type="ECO:0000259" key="16">
    <source>
        <dbReference type="Pfam" id="PF02875"/>
    </source>
</evidence>
<dbReference type="Gene3D" id="3.40.1190.10">
    <property type="entry name" value="Mur-like, catalytic domain"/>
    <property type="match status" value="1"/>
</dbReference>
<dbReference type="InterPro" id="IPR050061">
    <property type="entry name" value="MurCDEF_pg_biosynth"/>
</dbReference>
<dbReference type="Gene3D" id="3.40.50.720">
    <property type="entry name" value="NAD(P)-binding Rossmann-like Domain"/>
    <property type="match status" value="1"/>
</dbReference>
<keyword evidence="12 14" id="KW-0961">Cell wall biogenesis/degradation</keyword>
<dbReference type="RefSeq" id="WP_093752357.1">
    <property type="nucleotide sequence ID" value="NZ_BSYN01000007.1"/>
</dbReference>